<reference evidence="2 3" key="1">
    <citation type="submission" date="2023-05" db="EMBL/GenBank/DDBJ databases">
        <title>Actinoplanes sp. NEAU-A12 genome sequencing.</title>
        <authorList>
            <person name="Wang Z.-S."/>
        </authorList>
    </citation>
    <scope>NUCLEOTIDE SEQUENCE [LARGE SCALE GENOMIC DNA]</scope>
    <source>
        <strain evidence="2 3">NEAU-A12</strain>
    </source>
</reference>
<evidence type="ECO:0000259" key="1">
    <source>
        <dbReference type="Pfam" id="PF14065"/>
    </source>
</evidence>
<accession>A0ABT6WWM1</accession>
<keyword evidence="3" id="KW-1185">Reference proteome</keyword>
<name>A0ABT6WWM1_9ACTN</name>
<evidence type="ECO:0000313" key="2">
    <source>
        <dbReference type="EMBL" id="MDI6104115.1"/>
    </source>
</evidence>
<dbReference type="InterPro" id="IPR025351">
    <property type="entry name" value="Pvc16_N"/>
</dbReference>
<dbReference type="Proteomes" id="UP001241758">
    <property type="component" value="Unassembled WGS sequence"/>
</dbReference>
<feature type="domain" description="Pvc16 N-terminal" evidence="1">
    <location>
        <begin position="9"/>
        <end position="197"/>
    </location>
</feature>
<dbReference type="RefSeq" id="WP_282765397.1">
    <property type="nucleotide sequence ID" value="NZ_JASCTH010000030.1"/>
</dbReference>
<proteinExistence type="predicted"/>
<dbReference type="Pfam" id="PF14065">
    <property type="entry name" value="Pvc16_N"/>
    <property type="match status" value="1"/>
</dbReference>
<protein>
    <submittedName>
        <fullName evidence="2">DUF4255 domain-containing protein</fullName>
    </submittedName>
</protein>
<sequence>MALLDLSMVTKALTSLVQAHISTSPAWTFGQAPKVTGQPPDKLEPGTLGVYLYHVTEDGYLKNVAGLGHDPVPVRLVPMAVSLHYQVTAVGAGTGEQPTFQEQVLVGCAAKALHDHPVVDDATVLARKAPQPPLEVLKAVGLDGEGNTLRISLQPVTAPEASGYWNSGSLATRLSLYYQVSAVLLEPERPKSMSGRVLRYGVQSFAGSAPRLDGAQNTVHVEVPGLPPQDLVARPAEVPIDGRVTVTGYNLRGDVDSRLVLQHARWSGPVEVDDTWTVTGTDDELSATVREAAGTQAVVPGTYTARVRVIRRRSLPDGTTRDFPVLSNGTPFSIAARIDALTFAADIGTLTGYTFRSPGPPLPPFPPDAVQLSVGDTVLTERTSTGALDPGQFRVESASTVTFRLPAGLGGGSAVSLRLVVLGAESPPRWIEP</sequence>
<dbReference type="EMBL" id="JASCTH010000030">
    <property type="protein sequence ID" value="MDI6104115.1"/>
    <property type="molecule type" value="Genomic_DNA"/>
</dbReference>
<comment type="caution">
    <text evidence="2">The sequence shown here is derived from an EMBL/GenBank/DDBJ whole genome shotgun (WGS) entry which is preliminary data.</text>
</comment>
<gene>
    <name evidence="2" type="ORF">QLQ12_36540</name>
</gene>
<evidence type="ECO:0000313" key="3">
    <source>
        <dbReference type="Proteomes" id="UP001241758"/>
    </source>
</evidence>
<organism evidence="2 3">
    <name type="scientific">Actinoplanes sandaracinus</name>
    <dbReference type="NCBI Taxonomy" id="3045177"/>
    <lineage>
        <taxon>Bacteria</taxon>
        <taxon>Bacillati</taxon>
        <taxon>Actinomycetota</taxon>
        <taxon>Actinomycetes</taxon>
        <taxon>Micromonosporales</taxon>
        <taxon>Micromonosporaceae</taxon>
        <taxon>Actinoplanes</taxon>
    </lineage>
</organism>